<gene>
    <name evidence="3" type="ORF">TM35_000121930</name>
</gene>
<keyword evidence="4" id="KW-1185">Reference proteome</keyword>
<dbReference type="AlphaFoldDB" id="A0A1X0NXY6"/>
<dbReference type="VEuPathDB" id="TriTrypDB:TM35_000121930"/>
<feature type="region of interest" description="Disordered" evidence="1">
    <location>
        <begin position="1"/>
        <end position="46"/>
    </location>
</feature>
<evidence type="ECO:0008006" key="5">
    <source>
        <dbReference type="Google" id="ProtNLM"/>
    </source>
</evidence>
<evidence type="ECO:0000313" key="3">
    <source>
        <dbReference type="EMBL" id="ORC89418.1"/>
    </source>
</evidence>
<dbReference type="Proteomes" id="UP000192257">
    <property type="component" value="Unassembled WGS sequence"/>
</dbReference>
<feature type="region of interest" description="Disordered" evidence="1">
    <location>
        <begin position="116"/>
        <end position="151"/>
    </location>
</feature>
<dbReference type="EMBL" id="NBCO01000012">
    <property type="protein sequence ID" value="ORC89418.1"/>
    <property type="molecule type" value="Genomic_DNA"/>
</dbReference>
<evidence type="ECO:0000256" key="1">
    <source>
        <dbReference type="SAM" id="MobiDB-lite"/>
    </source>
</evidence>
<name>A0A1X0NXY6_9TRYP</name>
<keyword evidence="2" id="KW-0812">Transmembrane</keyword>
<comment type="caution">
    <text evidence="3">The sequence shown here is derived from an EMBL/GenBank/DDBJ whole genome shotgun (WGS) entry which is preliminary data.</text>
</comment>
<proteinExistence type="predicted"/>
<evidence type="ECO:0000313" key="4">
    <source>
        <dbReference type="Proteomes" id="UP000192257"/>
    </source>
</evidence>
<dbReference type="RefSeq" id="XP_028883484.1">
    <property type="nucleotide sequence ID" value="XM_029025168.1"/>
</dbReference>
<dbReference type="GeneID" id="39984948"/>
<protein>
    <recommendedName>
        <fullName evidence="5">Transmembrane protein</fullName>
    </recommendedName>
</protein>
<keyword evidence="2" id="KW-1133">Transmembrane helix</keyword>
<organism evidence="3 4">
    <name type="scientific">Trypanosoma theileri</name>
    <dbReference type="NCBI Taxonomy" id="67003"/>
    <lineage>
        <taxon>Eukaryota</taxon>
        <taxon>Discoba</taxon>
        <taxon>Euglenozoa</taxon>
        <taxon>Kinetoplastea</taxon>
        <taxon>Metakinetoplastina</taxon>
        <taxon>Trypanosomatida</taxon>
        <taxon>Trypanosomatidae</taxon>
        <taxon>Trypanosoma</taxon>
    </lineage>
</organism>
<keyword evidence="2" id="KW-0472">Membrane</keyword>
<feature type="transmembrane region" description="Helical" evidence="2">
    <location>
        <begin position="91"/>
        <end position="110"/>
    </location>
</feature>
<feature type="transmembrane region" description="Helical" evidence="2">
    <location>
        <begin position="176"/>
        <end position="198"/>
    </location>
</feature>
<accession>A0A1X0NXY6</accession>
<reference evidence="3 4" key="1">
    <citation type="submission" date="2017-03" db="EMBL/GenBank/DDBJ databases">
        <title>An alternative strategy for trypanosome survival in the mammalian bloodstream revealed through genome and transcriptome analysis of the ubiquitous bovine parasite Trypanosoma (Megatrypanum) theileri.</title>
        <authorList>
            <person name="Kelly S."/>
            <person name="Ivens A."/>
            <person name="Mott A."/>
            <person name="O'Neill E."/>
            <person name="Emms D."/>
            <person name="Macleod O."/>
            <person name="Voorheis P."/>
            <person name="Matthews J."/>
            <person name="Matthews K."/>
            <person name="Carrington M."/>
        </authorList>
    </citation>
    <scope>NUCLEOTIDE SEQUENCE [LARGE SCALE GENOMIC DNA]</scope>
    <source>
        <strain evidence="3">Edinburgh</strain>
    </source>
</reference>
<sequence length="208" mass="23728">MHLRKFQDGEGMPAKKHPNHLQGKTAKTKETTSTSSTFNEQPPACGQTFPQVEEAFRHTYAGPFGARRPKAERKEIPPHQRSRTAYHQLRAWFAVVSSPLGFAFGAVYFGRGVEPHRTPPPREATPHQNMRRAGFRGTPRDRTRGLSPESQTNNKINRLLLFCFLCQVTKRMIEPYVLGGMSCTGVFLTFRGNFYFFLFQRASQFVSF</sequence>
<evidence type="ECO:0000256" key="2">
    <source>
        <dbReference type="SAM" id="Phobius"/>
    </source>
</evidence>